<proteinExistence type="predicted"/>
<sequence length="796" mass="85798">MLLHPIAVPDLVGEPSCEDEGDTIHVCQANPFRQALEHNTPSLPLPTSIPRQQLTVVNVLRNTNTQTDSTSQHDTQSISAGTGDASLQRVKTPVKPKRKKSYSEIAAQKPTHAQGQRVTSHCNTTTKDRTSSALSTRENDRNTNNPTTFSVPNRPSQHHPHHRAPADNRRTASQLVEQPTAFEASPPPPPPSSFHPRAAPLPCFPVHMPACTAACHPTSSAPPLPSAPQRSVGAPPGRGVKSSLMLSHQLDPVPTWLSQGMAAEVSERAGVHRQKQKAAAAAGGKEDQQGPQSITPSAEMKQKPPAAGWRDGSLISSMSSVGSWREGGAQIFRRGGAACFQGQFGRGGGGQPGGFVSNMNNRFLPPPISSSPFGGFRLNEQSGEGYDGRERRGNDGCLPFLPPLSVSVPPTVSSSTGGHFAEEQIEGMQNLTTASRGSQRGRERRLPTVGLTGRGRSPVYCSKGNFNLKEEGNFERQQRINPARGETALPCPALRIPLPLNEKKDEEVSARGLGGFPSLLGVSFARGGGGVGGETGRPPLETQMETPAACDSARRQAFLRDCGQGPFPVSALRAQKKEDEEEKREPFVPAYTSFDAESQKLKHCQPSQRKEKSGAFGSSVSSPSSSSSSVAPPPVIPSRFSRLSSHTPVRAQQQENLQQKEKEESLLRLLRPSASSSSSGDPREEAGQMNAKKKRIGGQQQSTNTKGSEDTPQNKEKGKKNEREKEAPPSLYFNRKPRKVEWLPRSLDDFKAVVGEKGNGKYWELGGLGPDIFSEETLKKVCLPVCLSAERKEAKK</sequence>
<gene>
    <name evidence="2" type="ORF">Cvel_29771</name>
</gene>
<feature type="region of interest" description="Disordered" evidence="1">
    <location>
        <begin position="431"/>
        <end position="454"/>
    </location>
</feature>
<feature type="compositionally biased region" description="Low complexity" evidence="1">
    <location>
        <begin position="64"/>
        <end position="77"/>
    </location>
</feature>
<organism evidence="2">
    <name type="scientific">Chromera velia CCMP2878</name>
    <dbReference type="NCBI Taxonomy" id="1169474"/>
    <lineage>
        <taxon>Eukaryota</taxon>
        <taxon>Sar</taxon>
        <taxon>Alveolata</taxon>
        <taxon>Colpodellida</taxon>
        <taxon>Chromeraceae</taxon>
        <taxon>Chromera</taxon>
    </lineage>
</organism>
<dbReference type="EMBL" id="CDMZ01003360">
    <property type="protein sequence ID" value="CEM46075.1"/>
    <property type="molecule type" value="Genomic_DNA"/>
</dbReference>
<evidence type="ECO:0000313" key="2">
    <source>
        <dbReference type="EMBL" id="CEM46075.1"/>
    </source>
</evidence>
<feature type="compositionally biased region" description="Polar residues" evidence="1">
    <location>
        <begin position="111"/>
        <end position="155"/>
    </location>
</feature>
<accession>A0A0G4HP69</accession>
<feature type="compositionally biased region" description="Basic and acidic residues" evidence="1">
    <location>
        <begin position="575"/>
        <end position="586"/>
    </location>
</feature>
<feature type="compositionally biased region" description="Low complexity" evidence="1">
    <location>
        <begin position="618"/>
        <end position="630"/>
    </location>
</feature>
<protein>
    <submittedName>
        <fullName evidence="2">Uncharacterized protein</fullName>
    </submittedName>
</protein>
<dbReference type="VEuPathDB" id="CryptoDB:Cvel_29771"/>
<feature type="region of interest" description="Disordered" evidence="1">
    <location>
        <begin position="64"/>
        <end position="171"/>
    </location>
</feature>
<feature type="region of interest" description="Disordered" evidence="1">
    <location>
        <begin position="267"/>
        <end position="312"/>
    </location>
</feature>
<evidence type="ECO:0000256" key="1">
    <source>
        <dbReference type="SAM" id="MobiDB-lite"/>
    </source>
</evidence>
<feature type="region of interest" description="Disordered" evidence="1">
    <location>
        <begin position="573"/>
        <end position="733"/>
    </location>
</feature>
<reference evidence="2" key="1">
    <citation type="submission" date="2014-11" db="EMBL/GenBank/DDBJ databases">
        <authorList>
            <person name="Otto D Thomas"/>
            <person name="Naeem Raeece"/>
        </authorList>
    </citation>
    <scope>NUCLEOTIDE SEQUENCE</scope>
</reference>
<feature type="region of interest" description="Disordered" evidence="1">
    <location>
        <begin position="216"/>
        <end position="242"/>
    </location>
</feature>
<feature type="compositionally biased region" description="Low complexity" evidence="1">
    <location>
        <begin position="667"/>
        <end position="679"/>
    </location>
</feature>
<feature type="compositionally biased region" description="Basic and acidic residues" evidence="1">
    <location>
        <begin position="707"/>
        <end position="727"/>
    </location>
</feature>
<name>A0A0G4HP69_9ALVE</name>
<dbReference type="AlphaFoldDB" id="A0A0G4HP69"/>